<dbReference type="GO" id="GO:0016747">
    <property type="term" value="F:acyltransferase activity, transferring groups other than amino-acyl groups"/>
    <property type="evidence" value="ECO:0007669"/>
    <property type="project" value="InterPro"/>
</dbReference>
<dbReference type="Gene3D" id="3.40.630.30">
    <property type="match status" value="1"/>
</dbReference>
<protein>
    <submittedName>
        <fullName evidence="2">GNAT family N-acetyltransferase</fullName>
    </submittedName>
</protein>
<accession>A0A1J4N081</accession>
<dbReference type="AlphaFoldDB" id="A0A1J4N081"/>
<dbReference type="Pfam" id="PF08445">
    <property type="entry name" value="FR47"/>
    <property type="match status" value="1"/>
</dbReference>
<dbReference type="SUPFAM" id="SSF55729">
    <property type="entry name" value="Acyl-CoA N-acyltransferases (Nat)"/>
    <property type="match status" value="1"/>
</dbReference>
<evidence type="ECO:0000313" key="2">
    <source>
        <dbReference type="EMBL" id="OIJ24931.1"/>
    </source>
</evidence>
<dbReference type="InterPro" id="IPR013653">
    <property type="entry name" value="GCN5-like_dom"/>
</dbReference>
<dbReference type="InterPro" id="IPR000182">
    <property type="entry name" value="GNAT_dom"/>
</dbReference>
<name>A0A1J4N081_9ACTN</name>
<dbReference type="PROSITE" id="PS51186">
    <property type="entry name" value="GNAT"/>
    <property type="match status" value="1"/>
</dbReference>
<evidence type="ECO:0000259" key="1">
    <source>
        <dbReference type="PROSITE" id="PS51186"/>
    </source>
</evidence>
<dbReference type="STRING" id="1844.UG56_020165"/>
<organism evidence="2 3">
    <name type="scientific">Nocardioides luteus</name>
    <dbReference type="NCBI Taxonomy" id="1844"/>
    <lineage>
        <taxon>Bacteria</taxon>
        <taxon>Bacillati</taxon>
        <taxon>Actinomycetota</taxon>
        <taxon>Actinomycetes</taxon>
        <taxon>Propionibacteriales</taxon>
        <taxon>Nocardioidaceae</taxon>
        <taxon>Nocardioides</taxon>
    </lineage>
</organism>
<dbReference type="CDD" id="cd04301">
    <property type="entry name" value="NAT_SF"/>
    <property type="match status" value="1"/>
</dbReference>
<proteinExistence type="predicted"/>
<gene>
    <name evidence="2" type="ORF">UG56_020165</name>
</gene>
<dbReference type="EMBL" id="JZDQ02000031">
    <property type="protein sequence ID" value="OIJ24931.1"/>
    <property type="molecule type" value="Genomic_DNA"/>
</dbReference>
<dbReference type="Proteomes" id="UP000033772">
    <property type="component" value="Unassembled WGS sequence"/>
</dbReference>
<evidence type="ECO:0000313" key="3">
    <source>
        <dbReference type="Proteomes" id="UP000033772"/>
    </source>
</evidence>
<comment type="caution">
    <text evidence="2">The sequence shown here is derived from an EMBL/GenBank/DDBJ whole genome shotgun (WGS) entry which is preliminary data.</text>
</comment>
<sequence length="238" mass="25152">MPCVTTDARPIAETSSVLDNIVWESLLGPNRHLGEICGLAARYDPEVAAFAGIAEDSPQAWADLAGLLGPGGTCFFTSPRPVRPPAGWEVLGGGEGVQMIDAGVVAVPDADVAVLGADDVPEILDLVARTKPGPFEPRTIEMGTYLGIRAGGRLVAMAGERNHPRGWTEISAVCTDADFRGQGLAGRLVRAVTYGINQRGERALLHASGTNENAIRLYRSLGFALRRTTNFAHLRAPG</sequence>
<reference evidence="2" key="1">
    <citation type="submission" date="2016-10" db="EMBL/GenBank/DDBJ databases">
        <title>Draft Genome Sequence of Nocardioides luteus Strain BAFB, an Alkane-Degrading Bacterium Isolated from JP-7 Polluted Soil.</title>
        <authorList>
            <person name="Brown L."/>
            <person name="Ruiz O.N."/>
            <person name="Gunasekera T."/>
        </authorList>
    </citation>
    <scope>NUCLEOTIDE SEQUENCE [LARGE SCALE GENOMIC DNA]</scope>
    <source>
        <strain evidence="2">BAFB</strain>
    </source>
</reference>
<dbReference type="RefSeq" id="WP_045549875.1">
    <property type="nucleotide sequence ID" value="NZ_JZDQ02000031.1"/>
</dbReference>
<feature type="domain" description="N-acetyltransferase" evidence="1">
    <location>
        <begin position="110"/>
        <end position="238"/>
    </location>
</feature>
<dbReference type="InterPro" id="IPR016181">
    <property type="entry name" value="Acyl_CoA_acyltransferase"/>
</dbReference>
<keyword evidence="3" id="KW-1185">Reference proteome</keyword>